<keyword evidence="7" id="KW-0539">Nucleus</keyword>
<evidence type="ECO:0000259" key="9">
    <source>
        <dbReference type="PROSITE" id="PS50868"/>
    </source>
</evidence>
<evidence type="ECO:0000259" key="8">
    <source>
        <dbReference type="PROSITE" id="PS50280"/>
    </source>
</evidence>
<evidence type="ECO:0000256" key="3">
    <source>
        <dbReference type="ARBA" id="ARBA00022454"/>
    </source>
</evidence>
<dbReference type="InterPro" id="IPR050777">
    <property type="entry name" value="SET2_Histone-Lys_MeTrsfase"/>
</dbReference>
<keyword evidence="12" id="KW-1185">Reference proteome</keyword>
<name>A0AAJ0HNI6_9PEZI</name>
<dbReference type="AlphaFoldDB" id="A0AAJ0HNI6"/>
<evidence type="ECO:0000256" key="7">
    <source>
        <dbReference type="ARBA" id="ARBA00023242"/>
    </source>
</evidence>
<dbReference type="Proteomes" id="UP001275084">
    <property type="component" value="Unassembled WGS sequence"/>
</dbReference>
<evidence type="ECO:0000256" key="4">
    <source>
        <dbReference type="ARBA" id="ARBA00022603"/>
    </source>
</evidence>
<dbReference type="GO" id="GO:0042054">
    <property type="term" value="F:histone methyltransferase activity"/>
    <property type="evidence" value="ECO:0007669"/>
    <property type="project" value="InterPro"/>
</dbReference>
<feature type="domain" description="Post-SET" evidence="9">
    <location>
        <begin position="171"/>
        <end position="187"/>
    </location>
</feature>
<dbReference type="GO" id="GO:0005694">
    <property type="term" value="C:chromosome"/>
    <property type="evidence" value="ECO:0007669"/>
    <property type="project" value="UniProtKB-SubCell"/>
</dbReference>
<dbReference type="PANTHER" id="PTHR22884">
    <property type="entry name" value="SET DOMAIN PROTEINS"/>
    <property type="match status" value="1"/>
</dbReference>
<accession>A0AAJ0HNI6</accession>
<dbReference type="GO" id="GO:0032259">
    <property type="term" value="P:methylation"/>
    <property type="evidence" value="ECO:0007669"/>
    <property type="project" value="UniProtKB-KW"/>
</dbReference>
<reference evidence="11" key="1">
    <citation type="journal article" date="2023" name="Mol. Phylogenet. Evol.">
        <title>Genome-scale phylogeny and comparative genomics of the fungal order Sordariales.</title>
        <authorList>
            <person name="Hensen N."/>
            <person name="Bonometti L."/>
            <person name="Westerberg I."/>
            <person name="Brannstrom I.O."/>
            <person name="Guillou S."/>
            <person name="Cros-Aarteil S."/>
            <person name="Calhoun S."/>
            <person name="Haridas S."/>
            <person name="Kuo A."/>
            <person name="Mondo S."/>
            <person name="Pangilinan J."/>
            <person name="Riley R."/>
            <person name="LaButti K."/>
            <person name="Andreopoulos B."/>
            <person name="Lipzen A."/>
            <person name="Chen C."/>
            <person name="Yan M."/>
            <person name="Daum C."/>
            <person name="Ng V."/>
            <person name="Clum A."/>
            <person name="Steindorff A."/>
            <person name="Ohm R.A."/>
            <person name="Martin F."/>
            <person name="Silar P."/>
            <person name="Natvig D.O."/>
            <person name="Lalanne C."/>
            <person name="Gautier V."/>
            <person name="Ament-Velasquez S.L."/>
            <person name="Kruys A."/>
            <person name="Hutchinson M.I."/>
            <person name="Powell A.J."/>
            <person name="Barry K."/>
            <person name="Miller A.N."/>
            <person name="Grigoriev I.V."/>
            <person name="Debuchy R."/>
            <person name="Gladieux P."/>
            <person name="Hiltunen Thoren M."/>
            <person name="Johannesson H."/>
        </authorList>
    </citation>
    <scope>NUCLEOTIDE SEQUENCE</scope>
    <source>
        <strain evidence="11">CBS 955.72</strain>
    </source>
</reference>
<dbReference type="InterPro" id="IPR046341">
    <property type="entry name" value="SET_dom_sf"/>
</dbReference>
<keyword evidence="4" id="KW-0489">Methyltransferase</keyword>
<dbReference type="InterPro" id="IPR006560">
    <property type="entry name" value="AWS_dom"/>
</dbReference>
<comment type="subcellular location">
    <subcellularLocation>
        <location evidence="2">Chromosome</location>
    </subcellularLocation>
    <subcellularLocation>
        <location evidence="1">Nucleus</location>
    </subcellularLocation>
</comment>
<dbReference type="PROSITE" id="PS50868">
    <property type="entry name" value="POST_SET"/>
    <property type="match status" value="1"/>
</dbReference>
<feature type="domain" description="SET" evidence="8">
    <location>
        <begin position="31"/>
        <end position="162"/>
    </location>
</feature>
<evidence type="ECO:0000259" key="10">
    <source>
        <dbReference type="PROSITE" id="PS51215"/>
    </source>
</evidence>
<dbReference type="PROSITE" id="PS51215">
    <property type="entry name" value="AWS"/>
    <property type="match status" value="1"/>
</dbReference>
<feature type="domain" description="AWS" evidence="10">
    <location>
        <begin position="1"/>
        <end position="35"/>
    </location>
</feature>
<dbReference type="Gene3D" id="2.170.270.10">
    <property type="entry name" value="SET domain"/>
    <property type="match status" value="1"/>
</dbReference>
<evidence type="ECO:0000313" key="11">
    <source>
        <dbReference type="EMBL" id="KAK3358132.1"/>
    </source>
</evidence>
<keyword evidence="5" id="KW-0808">Transferase</keyword>
<dbReference type="InterPro" id="IPR001214">
    <property type="entry name" value="SET_dom"/>
</dbReference>
<evidence type="ECO:0000256" key="5">
    <source>
        <dbReference type="ARBA" id="ARBA00022679"/>
    </source>
</evidence>
<protein>
    <recommendedName>
        <fullName evidence="13">SET domain-containing protein</fullName>
    </recommendedName>
</protein>
<dbReference type="SUPFAM" id="SSF82199">
    <property type="entry name" value="SET domain"/>
    <property type="match status" value="1"/>
</dbReference>
<dbReference type="SMART" id="SM00317">
    <property type="entry name" value="SET"/>
    <property type="match status" value="1"/>
</dbReference>
<feature type="non-terminal residue" evidence="11">
    <location>
        <position position="188"/>
    </location>
</feature>
<dbReference type="InterPro" id="IPR003616">
    <property type="entry name" value="Post-SET_dom"/>
</dbReference>
<evidence type="ECO:0000313" key="12">
    <source>
        <dbReference type="Proteomes" id="UP001275084"/>
    </source>
</evidence>
<evidence type="ECO:0000256" key="2">
    <source>
        <dbReference type="ARBA" id="ARBA00004286"/>
    </source>
</evidence>
<evidence type="ECO:0000256" key="6">
    <source>
        <dbReference type="ARBA" id="ARBA00022691"/>
    </source>
</evidence>
<dbReference type="SMART" id="SM00508">
    <property type="entry name" value="PostSET"/>
    <property type="match status" value="1"/>
</dbReference>
<comment type="caution">
    <text evidence="11">The sequence shown here is derived from an EMBL/GenBank/DDBJ whole genome shotgun (WGS) entry which is preliminary data.</text>
</comment>
<proteinExistence type="predicted"/>
<evidence type="ECO:0008006" key="13">
    <source>
        <dbReference type="Google" id="ProtNLM"/>
    </source>
</evidence>
<dbReference type="PROSITE" id="PS50280">
    <property type="entry name" value="SET"/>
    <property type="match status" value="1"/>
</dbReference>
<sequence length="188" mass="21214">CADESICRNRAMKYECSVTCGRTAPCANQRFRRQMYTSTVVREAGGKGRGLYAKTDIQKHSFIIEYVGEVIPLAKVSHRKAKYKVQGQSHLYFLTPNSESHRDSSPKCVIDATKKGNNSRFINHSCKPNCYVEGWHVGESVRMGIFANQFIPEGEELTFDYNFNNCEDDSNQRACFCGAPNCRGSMGR</sequence>
<dbReference type="EMBL" id="JAUIQD010000003">
    <property type="protein sequence ID" value="KAK3358132.1"/>
    <property type="molecule type" value="Genomic_DNA"/>
</dbReference>
<organism evidence="11 12">
    <name type="scientific">Lasiosphaeria hispida</name>
    <dbReference type="NCBI Taxonomy" id="260671"/>
    <lineage>
        <taxon>Eukaryota</taxon>
        <taxon>Fungi</taxon>
        <taxon>Dikarya</taxon>
        <taxon>Ascomycota</taxon>
        <taxon>Pezizomycotina</taxon>
        <taxon>Sordariomycetes</taxon>
        <taxon>Sordariomycetidae</taxon>
        <taxon>Sordariales</taxon>
        <taxon>Lasiosphaeriaceae</taxon>
        <taxon>Lasiosphaeria</taxon>
    </lineage>
</organism>
<dbReference type="GO" id="GO:0005634">
    <property type="term" value="C:nucleus"/>
    <property type="evidence" value="ECO:0007669"/>
    <property type="project" value="UniProtKB-SubCell"/>
</dbReference>
<reference evidence="11" key="2">
    <citation type="submission" date="2023-06" db="EMBL/GenBank/DDBJ databases">
        <authorList>
            <consortium name="Lawrence Berkeley National Laboratory"/>
            <person name="Haridas S."/>
            <person name="Hensen N."/>
            <person name="Bonometti L."/>
            <person name="Westerberg I."/>
            <person name="Brannstrom I.O."/>
            <person name="Guillou S."/>
            <person name="Cros-Aarteil S."/>
            <person name="Calhoun S."/>
            <person name="Kuo A."/>
            <person name="Mondo S."/>
            <person name="Pangilinan J."/>
            <person name="Riley R."/>
            <person name="Labutti K."/>
            <person name="Andreopoulos B."/>
            <person name="Lipzen A."/>
            <person name="Chen C."/>
            <person name="Yanf M."/>
            <person name="Daum C."/>
            <person name="Ng V."/>
            <person name="Clum A."/>
            <person name="Steindorff A."/>
            <person name="Ohm R."/>
            <person name="Martin F."/>
            <person name="Silar P."/>
            <person name="Natvig D."/>
            <person name="Lalanne C."/>
            <person name="Gautier V."/>
            <person name="Ament-Velasquez S.L."/>
            <person name="Kruys A."/>
            <person name="Hutchinson M.I."/>
            <person name="Powell A.J."/>
            <person name="Barry K."/>
            <person name="Miller A.N."/>
            <person name="Grigoriev I.V."/>
            <person name="Debuchy R."/>
            <person name="Gladieux P."/>
            <person name="Thoren M.H."/>
            <person name="Johannesson H."/>
        </authorList>
    </citation>
    <scope>NUCLEOTIDE SEQUENCE</scope>
    <source>
        <strain evidence="11">CBS 955.72</strain>
    </source>
</reference>
<gene>
    <name evidence="11" type="ORF">B0T25DRAFT_605619</name>
</gene>
<keyword evidence="6" id="KW-0949">S-adenosyl-L-methionine</keyword>
<keyword evidence="3" id="KW-0158">Chromosome</keyword>
<feature type="non-terminal residue" evidence="11">
    <location>
        <position position="1"/>
    </location>
</feature>
<dbReference type="Pfam" id="PF00856">
    <property type="entry name" value="SET"/>
    <property type="match status" value="1"/>
</dbReference>
<evidence type="ECO:0000256" key="1">
    <source>
        <dbReference type="ARBA" id="ARBA00004123"/>
    </source>
</evidence>